<accession>A0A951PLK6</accession>
<dbReference type="Pfam" id="PF20363">
    <property type="entry name" value="DUF6658"/>
    <property type="match status" value="2"/>
</dbReference>
<evidence type="ECO:0000256" key="1">
    <source>
        <dbReference type="SAM" id="MobiDB-lite"/>
    </source>
</evidence>
<evidence type="ECO:0000313" key="2">
    <source>
        <dbReference type="EMBL" id="MBW4545177.1"/>
    </source>
</evidence>
<dbReference type="EMBL" id="JAHHIF010000013">
    <property type="protein sequence ID" value="MBW4545177.1"/>
    <property type="molecule type" value="Genomic_DNA"/>
</dbReference>
<organism evidence="2 3">
    <name type="scientific">Symplocastrum torsivum CPER-KK1</name>
    <dbReference type="NCBI Taxonomy" id="450513"/>
    <lineage>
        <taxon>Bacteria</taxon>
        <taxon>Bacillati</taxon>
        <taxon>Cyanobacteriota</taxon>
        <taxon>Cyanophyceae</taxon>
        <taxon>Oscillatoriophycideae</taxon>
        <taxon>Oscillatoriales</taxon>
        <taxon>Microcoleaceae</taxon>
        <taxon>Symplocastrum</taxon>
    </lineage>
</organism>
<evidence type="ECO:0000313" key="3">
    <source>
        <dbReference type="Proteomes" id="UP000753908"/>
    </source>
</evidence>
<feature type="region of interest" description="Disordered" evidence="1">
    <location>
        <begin position="52"/>
        <end position="92"/>
    </location>
</feature>
<reference evidence="2" key="2">
    <citation type="journal article" date="2022" name="Microbiol. Resour. Announc.">
        <title>Metagenome Sequencing to Explore Phylogenomics of Terrestrial Cyanobacteria.</title>
        <authorList>
            <person name="Ward R.D."/>
            <person name="Stajich J.E."/>
            <person name="Johansen J.R."/>
            <person name="Huntemann M."/>
            <person name="Clum A."/>
            <person name="Foster B."/>
            <person name="Foster B."/>
            <person name="Roux S."/>
            <person name="Palaniappan K."/>
            <person name="Varghese N."/>
            <person name="Mukherjee S."/>
            <person name="Reddy T.B.K."/>
            <person name="Daum C."/>
            <person name="Copeland A."/>
            <person name="Chen I.A."/>
            <person name="Ivanova N.N."/>
            <person name="Kyrpides N.C."/>
            <person name="Shapiro N."/>
            <person name="Eloe-Fadrosh E.A."/>
            <person name="Pietrasiak N."/>
        </authorList>
    </citation>
    <scope>NUCLEOTIDE SEQUENCE</scope>
    <source>
        <strain evidence="2">CPER-KK1</strain>
    </source>
</reference>
<dbReference type="PROSITE" id="PS51257">
    <property type="entry name" value="PROKAR_LIPOPROTEIN"/>
    <property type="match status" value="1"/>
</dbReference>
<reference evidence="2" key="1">
    <citation type="submission" date="2021-05" db="EMBL/GenBank/DDBJ databases">
        <authorList>
            <person name="Pietrasiak N."/>
            <person name="Ward R."/>
            <person name="Stajich J.E."/>
            <person name="Kurbessoian T."/>
        </authorList>
    </citation>
    <scope>NUCLEOTIDE SEQUENCE</scope>
    <source>
        <strain evidence="2">CPER-KK1</strain>
    </source>
</reference>
<comment type="caution">
    <text evidence="2">The sequence shown here is derived from an EMBL/GenBank/DDBJ whole genome shotgun (WGS) entry which is preliminary data.</text>
</comment>
<protein>
    <recommendedName>
        <fullName evidence="4">Lipoprotein</fullName>
    </recommendedName>
</protein>
<dbReference type="InterPro" id="IPR046599">
    <property type="entry name" value="DUF6658"/>
</dbReference>
<sequence length="132" mass="14954">MNKVVAWLKSSKFKQILTVFLAGILLFVSTACNGAVSAKNAEQVKKVKEIYPGAEQPAQRPNVERRLPKISQQDFEKSEPGGQIQRDSDLDDRVENRLTTVKKTFDKASEFIKEDAKEALERHEDVRKPGLR</sequence>
<name>A0A951PLK6_9CYAN</name>
<evidence type="ECO:0008006" key="4">
    <source>
        <dbReference type="Google" id="ProtNLM"/>
    </source>
</evidence>
<dbReference type="Proteomes" id="UP000753908">
    <property type="component" value="Unassembled WGS sequence"/>
</dbReference>
<dbReference type="AlphaFoldDB" id="A0A951PLK6"/>
<proteinExistence type="predicted"/>
<gene>
    <name evidence="2" type="ORF">KME25_12130</name>
</gene>